<feature type="compositionally biased region" description="Pro residues" evidence="8">
    <location>
        <begin position="128"/>
        <end position="142"/>
    </location>
</feature>
<dbReference type="InterPro" id="IPR009057">
    <property type="entry name" value="Homeodomain-like_sf"/>
</dbReference>
<evidence type="ECO:0000313" key="11">
    <source>
        <dbReference type="RefSeq" id="XP_011310733.1"/>
    </source>
</evidence>
<evidence type="ECO:0000256" key="3">
    <source>
        <dbReference type="ARBA" id="ARBA00023155"/>
    </source>
</evidence>
<dbReference type="GO" id="GO:0000981">
    <property type="term" value="F:DNA-binding transcription factor activity, RNA polymerase II-specific"/>
    <property type="evidence" value="ECO:0007669"/>
    <property type="project" value="InterPro"/>
</dbReference>
<name>A0A9R1U811_9HYME</name>
<dbReference type="Proteomes" id="UP000694866">
    <property type="component" value="Unplaced"/>
</dbReference>
<dbReference type="OrthoDB" id="6159439at2759"/>
<protein>
    <submittedName>
        <fullName evidence="11">Homeobox protein H2.0 isoform X1</fullName>
    </submittedName>
</protein>
<dbReference type="GeneID" id="105271098"/>
<dbReference type="InterPro" id="IPR051662">
    <property type="entry name" value="H2.0_Homeobox_NeuralPatt"/>
</dbReference>
<reference evidence="11" key="1">
    <citation type="submission" date="2025-08" db="UniProtKB">
        <authorList>
            <consortium name="RefSeq"/>
        </authorList>
    </citation>
    <scope>IDENTIFICATION</scope>
    <source>
        <strain evidence="11">USDA-PBARC FA_bdor</strain>
        <tissue evidence="11">Whole organism</tissue>
    </source>
</reference>
<evidence type="ECO:0000256" key="4">
    <source>
        <dbReference type="ARBA" id="ARBA00023242"/>
    </source>
</evidence>
<sequence length="334" mass="37355">MRFNGSESSEKIVKNEERLANDETCSQNCSDDQCQYSSCPTHSFISSTTESRVIQKKEKPELKFGVKAILADDNEKRRNTENLPVLQILPSYNHSLQSSPTIQSGYVSGIAKPIARPTAYHPHHPPHPTHQPGPPAQHPFPPHAHHTLQLLACRGPYLTVSNPANGGHLSANSAVGAGIFSSTIQPGLGDLASLNAACFPWAASTRGRPRKGMMRRAVFSDTQRRGLERRFQLQKYISKPDRKKLAERLGLKDSQVKIWFQNRRMKWRNNKERELMASGGSREQTLPNKNNPNPDLSDTDNDRSSRLDLSSDVSTFNSLTDLTDNEENEEIHVT</sequence>
<dbReference type="GO" id="GO:0003677">
    <property type="term" value="F:DNA binding"/>
    <property type="evidence" value="ECO:0007669"/>
    <property type="project" value="UniProtKB-UniRule"/>
</dbReference>
<feature type="region of interest" description="Disordered" evidence="8">
    <location>
        <begin position="116"/>
        <end position="143"/>
    </location>
</feature>
<dbReference type="InterPro" id="IPR001356">
    <property type="entry name" value="HD"/>
</dbReference>
<dbReference type="InterPro" id="IPR020479">
    <property type="entry name" value="HD_metazoa"/>
</dbReference>
<dbReference type="PROSITE" id="PS50071">
    <property type="entry name" value="HOMEOBOX_2"/>
    <property type="match status" value="1"/>
</dbReference>
<dbReference type="KEGG" id="fas:105271098"/>
<feature type="domain" description="Homeobox" evidence="9">
    <location>
        <begin position="210"/>
        <end position="270"/>
    </location>
</feature>
<dbReference type="Pfam" id="PF00046">
    <property type="entry name" value="Homeodomain"/>
    <property type="match status" value="1"/>
</dbReference>
<keyword evidence="4 6" id="KW-0539">Nucleus</keyword>
<dbReference type="SUPFAM" id="SSF46689">
    <property type="entry name" value="Homeodomain-like"/>
    <property type="match status" value="1"/>
</dbReference>
<evidence type="ECO:0000256" key="5">
    <source>
        <dbReference type="ARBA" id="ARBA00038504"/>
    </source>
</evidence>
<dbReference type="PANTHER" id="PTHR24331">
    <property type="entry name" value="DBX"/>
    <property type="match status" value="1"/>
</dbReference>
<keyword evidence="2 6" id="KW-0238">DNA-binding</keyword>
<evidence type="ECO:0000259" key="9">
    <source>
        <dbReference type="PROSITE" id="PS50071"/>
    </source>
</evidence>
<feature type="DNA-binding region" description="Homeobox" evidence="6">
    <location>
        <begin position="212"/>
        <end position="271"/>
    </location>
</feature>
<proteinExistence type="inferred from homology"/>
<evidence type="ECO:0000256" key="2">
    <source>
        <dbReference type="ARBA" id="ARBA00023125"/>
    </source>
</evidence>
<feature type="compositionally biased region" description="Polar residues" evidence="8">
    <location>
        <begin position="281"/>
        <end position="294"/>
    </location>
</feature>
<dbReference type="PRINTS" id="PR00031">
    <property type="entry name" value="HTHREPRESSR"/>
</dbReference>
<dbReference type="CDD" id="cd00086">
    <property type="entry name" value="homeodomain"/>
    <property type="match status" value="1"/>
</dbReference>
<dbReference type="AlphaFoldDB" id="A0A9R1U811"/>
<evidence type="ECO:0000256" key="1">
    <source>
        <dbReference type="ARBA" id="ARBA00004123"/>
    </source>
</evidence>
<dbReference type="SMART" id="SM00389">
    <property type="entry name" value="HOX"/>
    <property type="match status" value="1"/>
</dbReference>
<comment type="subcellular location">
    <subcellularLocation>
        <location evidence="1 6 7">Nucleus</location>
    </subcellularLocation>
</comment>
<evidence type="ECO:0000256" key="8">
    <source>
        <dbReference type="SAM" id="MobiDB-lite"/>
    </source>
</evidence>
<accession>A0A9R1U811</accession>
<comment type="similarity">
    <text evidence="5">Belongs to the H2.0 homeobox family.</text>
</comment>
<keyword evidence="10" id="KW-1185">Reference proteome</keyword>
<dbReference type="PROSITE" id="PS00027">
    <property type="entry name" value="HOMEOBOX_1"/>
    <property type="match status" value="1"/>
</dbReference>
<dbReference type="GO" id="GO:0005634">
    <property type="term" value="C:nucleus"/>
    <property type="evidence" value="ECO:0007669"/>
    <property type="project" value="UniProtKB-SubCell"/>
</dbReference>
<dbReference type="InterPro" id="IPR000047">
    <property type="entry name" value="HTH_motif"/>
</dbReference>
<evidence type="ECO:0000313" key="10">
    <source>
        <dbReference type="Proteomes" id="UP000694866"/>
    </source>
</evidence>
<dbReference type="PRINTS" id="PR00024">
    <property type="entry name" value="HOMEOBOX"/>
</dbReference>
<evidence type="ECO:0000256" key="6">
    <source>
        <dbReference type="PROSITE-ProRule" id="PRU00108"/>
    </source>
</evidence>
<dbReference type="FunFam" id="1.10.10.60:FF:000769">
    <property type="match status" value="1"/>
</dbReference>
<dbReference type="PANTHER" id="PTHR24331:SF0">
    <property type="entry name" value="DBX"/>
    <property type="match status" value="1"/>
</dbReference>
<dbReference type="RefSeq" id="XP_011310733.1">
    <property type="nucleotide sequence ID" value="XM_011312431.1"/>
</dbReference>
<gene>
    <name evidence="11" type="primary">LOC105271098</name>
</gene>
<dbReference type="Gene3D" id="1.10.10.60">
    <property type="entry name" value="Homeodomain-like"/>
    <property type="match status" value="1"/>
</dbReference>
<feature type="region of interest" description="Disordered" evidence="8">
    <location>
        <begin position="275"/>
        <end position="311"/>
    </location>
</feature>
<evidence type="ECO:0000256" key="7">
    <source>
        <dbReference type="RuleBase" id="RU000682"/>
    </source>
</evidence>
<dbReference type="InterPro" id="IPR017970">
    <property type="entry name" value="Homeobox_CS"/>
</dbReference>
<organism evidence="10 11">
    <name type="scientific">Fopius arisanus</name>
    <dbReference type="NCBI Taxonomy" id="64838"/>
    <lineage>
        <taxon>Eukaryota</taxon>
        <taxon>Metazoa</taxon>
        <taxon>Ecdysozoa</taxon>
        <taxon>Arthropoda</taxon>
        <taxon>Hexapoda</taxon>
        <taxon>Insecta</taxon>
        <taxon>Pterygota</taxon>
        <taxon>Neoptera</taxon>
        <taxon>Endopterygota</taxon>
        <taxon>Hymenoptera</taxon>
        <taxon>Apocrita</taxon>
        <taxon>Ichneumonoidea</taxon>
        <taxon>Braconidae</taxon>
        <taxon>Opiinae</taxon>
        <taxon>Fopius</taxon>
    </lineage>
</organism>
<keyword evidence="3 6" id="KW-0371">Homeobox</keyword>